<feature type="transmembrane region" description="Helical" evidence="2">
    <location>
        <begin position="171"/>
        <end position="190"/>
    </location>
</feature>
<keyword evidence="4" id="KW-1185">Reference proteome</keyword>
<dbReference type="Proteomes" id="UP000076738">
    <property type="component" value="Unassembled WGS sequence"/>
</dbReference>
<dbReference type="AlphaFoldDB" id="A0A167FM88"/>
<feature type="region of interest" description="Disordered" evidence="1">
    <location>
        <begin position="317"/>
        <end position="375"/>
    </location>
</feature>
<feature type="transmembrane region" description="Helical" evidence="2">
    <location>
        <begin position="196"/>
        <end position="215"/>
    </location>
</feature>
<feature type="transmembrane region" description="Helical" evidence="2">
    <location>
        <begin position="290"/>
        <end position="306"/>
    </location>
</feature>
<dbReference type="EMBL" id="KV417374">
    <property type="protein sequence ID" value="KZO89650.1"/>
    <property type="molecule type" value="Genomic_DNA"/>
</dbReference>
<keyword evidence="2" id="KW-1133">Transmembrane helix</keyword>
<feature type="transmembrane region" description="Helical" evidence="2">
    <location>
        <begin position="86"/>
        <end position="108"/>
    </location>
</feature>
<evidence type="ECO:0000256" key="1">
    <source>
        <dbReference type="SAM" id="MobiDB-lite"/>
    </source>
</evidence>
<name>A0A167FM88_CALVF</name>
<feature type="transmembrane region" description="Helical" evidence="2">
    <location>
        <begin position="20"/>
        <end position="42"/>
    </location>
</feature>
<dbReference type="PANTHER" id="PTHR37577:SF1">
    <property type="entry name" value="INTEGRAL MEMBRANE PROTEIN"/>
    <property type="match status" value="1"/>
</dbReference>
<feature type="transmembrane region" description="Helical" evidence="2">
    <location>
        <begin position="251"/>
        <end position="270"/>
    </location>
</feature>
<evidence type="ECO:0000313" key="3">
    <source>
        <dbReference type="EMBL" id="KZO89650.1"/>
    </source>
</evidence>
<proteinExistence type="predicted"/>
<accession>A0A167FM88</accession>
<keyword evidence="2" id="KW-0812">Transmembrane</keyword>
<organism evidence="3 4">
    <name type="scientific">Calocera viscosa (strain TUFC12733)</name>
    <dbReference type="NCBI Taxonomy" id="1330018"/>
    <lineage>
        <taxon>Eukaryota</taxon>
        <taxon>Fungi</taxon>
        <taxon>Dikarya</taxon>
        <taxon>Basidiomycota</taxon>
        <taxon>Agaricomycotina</taxon>
        <taxon>Dacrymycetes</taxon>
        <taxon>Dacrymycetales</taxon>
        <taxon>Dacrymycetaceae</taxon>
        <taxon>Calocera</taxon>
    </lineage>
</organism>
<evidence type="ECO:0000256" key="2">
    <source>
        <dbReference type="SAM" id="Phobius"/>
    </source>
</evidence>
<dbReference type="PANTHER" id="PTHR37577">
    <property type="entry name" value="INTEGRAL MEMBRANE PROTEIN"/>
    <property type="match status" value="1"/>
</dbReference>
<sequence length="375" mass="40709">MNTTCVIPANPDIAGIGIRVSLYAQAIFVTISVVLASFAPKLKGGFVSKLFEDLALNMTTVLVTGCALLIAAFVEGALYELSLYHGLVLFNLSWLNVLTLFLAHGIVIEHNSVEALKRNLGFALYLCAIGAYGIWLSHNISGFGSSPECNSAIVWVAAGRSIQATSPGLRLFFLVVSSMMAIPVFNIYILGLAGALYIWATLLLQSAILLLVALLRKCYRRVDKFPQHAPDASTAVRQKSFWNAFHWPRELLMTWALAWLAIIPSVIIITGTEQLVAFNRQHVSEGEDDWTFGQILALLLLAPPLFQAARQIWTEVTGGRHSSTTSHAEDGKGQERDGGEADALEKGEAPAVQEQTNNISKEASGATEISRTTPL</sequence>
<feature type="compositionally biased region" description="Basic and acidic residues" evidence="1">
    <location>
        <begin position="327"/>
        <end position="348"/>
    </location>
</feature>
<evidence type="ECO:0000313" key="4">
    <source>
        <dbReference type="Proteomes" id="UP000076738"/>
    </source>
</evidence>
<feature type="compositionally biased region" description="Polar residues" evidence="1">
    <location>
        <begin position="353"/>
        <end position="375"/>
    </location>
</feature>
<feature type="transmembrane region" description="Helical" evidence="2">
    <location>
        <begin position="120"/>
        <end position="136"/>
    </location>
</feature>
<dbReference type="OrthoDB" id="3351993at2759"/>
<gene>
    <name evidence="3" type="ORF">CALVIDRAFT_603520</name>
</gene>
<protein>
    <submittedName>
        <fullName evidence="3">Uncharacterized protein</fullName>
    </submittedName>
</protein>
<feature type="transmembrane region" description="Helical" evidence="2">
    <location>
        <begin position="54"/>
        <end position="74"/>
    </location>
</feature>
<reference evidence="3 4" key="1">
    <citation type="journal article" date="2016" name="Mol. Biol. Evol.">
        <title>Comparative Genomics of Early-Diverging Mushroom-Forming Fungi Provides Insights into the Origins of Lignocellulose Decay Capabilities.</title>
        <authorList>
            <person name="Nagy L.G."/>
            <person name="Riley R."/>
            <person name="Tritt A."/>
            <person name="Adam C."/>
            <person name="Daum C."/>
            <person name="Floudas D."/>
            <person name="Sun H."/>
            <person name="Yadav J.S."/>
            <person name="Pangilinan J."/>
            <person name="Larsson K.H."/>
            <person name="Matsuura K."/>
            <person name="Barry K."/>
            <person name="Labutti K."/>
            <person name="Kuo R."/>
            <person name="Ohm R.A."/>
            <person name="Bhattacharya S.S."/>
            <person name="Shirouzu T."/>
            <person name="Yoshinaga Y."/>
            <person name="Martin F.M."/>
            <person name="Grigoriev I.V."/>
            <person name="Hibbett D.S."/>
        </authorList>
    </citation>
    <scope>NUCLEOTIDE SEQUENCE [LARGE SCALE GENOMIC DNA]</scope>
    <source>
        <strain evidence="3 4">TUFC12733</strain>
    </source>
</reference>
<dbReference type="InterPro" id="IPR053018">
    <property type="entry name" value="Elsinochrome_Biosynth-Asso"/>
</dbReference>
<keyword evidence="2" id="KW-0472">Membrane</keyword>